<dbReference type="PANTHER" id="PTHR39398">
    <property type="entry name" value="YALI0F14311P"/>
    <property type="match status" value="1"/>
</dbReference>
<proteinExistence type="predicted"/>
<reference evidence="2 3" key="1">
    <citation type="submission" date="2015-04" db="EMBL/GenBank/DDBJ databases">
        <authorList>
            <person name="Syromyatnikov M.Y."/>
            <person name="Popov V.N."/>
        </authorList>
    </citation>
    <scope>NUCLEOTIDE SEQUENCE [LARGE SCALE GENOMIC DNA]</scope>
    <source>
        <strain evidence="2">WF-38-12</strain>
    </source>
</reference>
<feature type="region of interest" description="Disordered" evidence="1">
    <location>
        <begin position="82"/>
        <end position="113"/>
    </location>
</feature>
<dbReference type="STRING" id="28573.A0A0U1LSN5"/>
<name>A0A0U1LSN5_TALIS</name>
<evidence type="ECO:0008006" key="4">
    <source>
        <dbReference type="Google" id="ProtNLM"/>
    </source>
</evidence>
<dbReference type="PANTHER" id="PTHR39398:SF1">
    <property type="entry name" value="CSN8_PSMD8_EIF3K DOMAIN-CONTAINING PROTEIN"/>
    <property type="match status" value="1"/>
</dbReference>
<dbReference type="OrthoDB" id="2100128at2759"/>
<evidence type="ECO:0000313" key="2">
    <source>
        <dbReference type="EMBL" id="CRG86398.1"/>
    </source>
</evidence>
<sequence>MDVYSRPRPSRKQDNNTNAASRLRPVADALDAVGFPSKGDKTLLEHKAQRGFYDKIVDRYMRFCARNSHDLEAAWASLPASASADATKNPPASFPTKPRAQPPSQNEQNADSLVSKTAQLSLGTQKPTLDEPQKPPAAELSTLLMALRKLREALLATASTTPIAFQQQVHIFSVRFSILARHPPSYFASLRYLLESLHTPTYPLTPPQLTEFTSYLILDYACRQNSFATAYTLLVESKQKLGFQSPVVEQVLTALTHDNWVSFWRIHKGVDGYMRAVMGWATENVIRQALKAVGRTYLSVNLNWLLTSCTGDEDWTWESLVEKERLGWDREGDTIVIRRPKPRQ</sequence>
<dbReference type="EMBL" id="CVMT01000002">
    <property type="protein sequence ID" value="CRG86398.1"/>
    <property type="molecule type" value="Genomic_DNA"/>
</dbReference>
<feature type="compositionally biased region" description="Polar residues" evidence="1">
    <location>
        <begin position="102"/>
        <end position="113"/>
    </location>
</feature>
<dbReference type="Proteomes" id="UP000054383">
    <property type="component" value="Unassembled WGS sequence"/>
</dbReference>
<accession>A0A0U1LSN5</accession>
<gene>
    <name evidence="2" type="ORF">PISL3812_03404</name>
</gene>
<organism evidence="2 3">
    <name type="scientific">Talaromyces islandicus</name>
    <name type="common">Penicillium islandicum</name>
    <dbReference type="NCBI Taxonomy" id="28573"/>
    <lineage>
        <taxon>Eukaryota</taxon>
        <taxon>Fungi</taxon>
        <taxon>Dikarya</taxon>
        <taxon>Ascomycota</taxon>
        <taxon>Pezizomycotina</taxon>
        <taxon>Eurotiomycetes</taxon>
        <taxon>Eurotiomycetidae</taxon>
        <taxon>Eurotiales</taxon>
        <taxon>Trichocomaceae</taxon>
        <taxon>Talaromyces</taxon>
        <taxon>Talaromyces sect. Islandici</taxon>
    </lineage>
</organism>
<evidence type="ECO:0000313" key="3">
    <source>
        <dbReference type="Proteomes" id="UP000054383"/>
    </source>
</evidence>
<evidence type="ECO:0000256" key="1">
    <source>
        <dbReference type="SAM" id="MobiDB-lite"/>
    </source>
</evidence>
<protein>
    <recommendedName>
        <fullName evidence="4">CSN8/PSMD8/EIF3K domain-containing protein</fullName>
    </recommendedName>
</protein>
<dbReference type="AlphaFoldDB" id="A0A0U1LSN5"/>
<keyword evidence="3" id="KW-1185">Reference proteome</keyword>
<dbReference type="OMA" id="WTWEKLV"/>